<proteinExistence type="predicted"/>
<reference evidence="2" key="1">
    <citation type="journal article" date="2016" name="Nat. Biotechnol.">
        <title>Sequencing wild and cultivated cassava and related species reveals extensive interspecific hybridization and genetic diversity.</title>
        <authorList>
            <person name="Bredeson J.V."/>
            <person name="Lyons J.B."/>
            <person name="Prochnik S.E."/>
            <person name="Wu G.A."/>
            <person name="Ha C.M."/>
            <person name="Edsinger-Gonzales E."/>
            <person name="Grimwood J."/>
            <person name="Schmutz J."/>
            <person name="Rabbi I.Y."/>
            <person name="Egesi C."/>
            <person name="Nauluvula P."/>
            <person name="Lebot V."/>
            <person name="Ndunguru J."/>
            <person name="Mkamilo G."/>
            <person name="Bart R.S."/>
            <person name="Setter T.L."/>
            <person name="Gleadow R.M."/>
            <person name="Kulakow P."/>
            <person name="Ferguson M.E."/>
            <person name="Rounsley S."/>
            <person name="Rokhsar D.S."/>
        </authorList>
    </citation>
    <scope>NUCLEOTIDE SEQUENCE [LARGE SCALE GENOMIC DNA]</scope>
    <source>
        <strain evidence="2">cv. AM560-2</strain>
    </source>
</reference>
<protein>
    <submittedName>
        <fullName evidence="1">Uncharacterized protein</fullName>
    </submittedName>
</protein>
<accession>A0ACB7GDV0</accession>
<dbReference type="EMBL" id="CM004400">
    <property type="protein sequence ID" value="KAG8638250.1"/>
    <property type="molecule type" value="Genomic_DNA"/>
</dbReference>
<sequence>MPSVSRVPPIAYPTSIIVGYRLVSEKILVSVMAFLPPFFICFLFPLLLAQPFSATVQTYQNISLGSSLTAMNDDTSWPSPSGEFAFGFQKIENGCFLLAIWFDMIPEKTIIWSANRNNPVKRGSKVTLTGDGRLVLNDRTSKFIWEADTAGRRPHFAAMLDNGNLVLANYDSNNLWESFSYPTDTLLPTQSLSQGSKLIARYSSKDYSTGRFVLELHSDGNLKLCTTAFPLDYADSVYWSSNTDGSGFRMIFNQSGEIYLEAKNKSILVMFSQNVPSTQDFYHRAILELDGVFRHYVYPKQPSLHDSVWPMKWSPVSFSPPNICLQLTENTGSGACGLNSYCILGDDHRSNCKCPPGYTFLDQDDVMKGCKQDFVSQNCEEASQAEDLFYLEAKENTDWPTSDYEHFMMVSEDWCRKACLSDCFCAVAIFRNGECWKKRIPLSNGRADSSVGGKALIKVRRDNSSFQPDSSRNGHRSALLIIVSLLFSSSVSLNFLQLLGAFLAVFCFGYGKTKKIQSETTMQGINLQSFTYSELEKATDKFKEEIGRGGFATVYKGLLAFDNGTVVAVKNLDTMMRENKKEFETEVRAIGRTNHKNLVQLIGLCNEGEHRLLVYEFVSNGNLANFLFGNSRPSWYKRMKIAFGIARGLFYLHEECSTQIIHCDIKPQNILLDDSFTARISDFGLAKLLKAEQTRTSTAIRGTKGYVAPEWFKNLPVTVKVDVYSFGILLLELISCRKNFEPEVEDENQMILADWSCDCYKEGEVELLIQNDEEAMQDIKRVEKFVMIAIWCIQEDPSLRPTMKKVTQMLEGAVEVSVPPDPSSFISSVGSFL</sequence>
<evidence type="ECO:0000313" key="2">
    <source>
        <dbReference type="Proteomes" id="UP000091857"/>
    </source>
</evidence>
<name>A0ACB7GDV0_MANES</name>
<gene>
    <name evidence="1" type="ORF">MANES_14G014900v8</name>
</gene>
<organism evidence="1 2">
    <name type="scientific">Manihot esculenta</name>
    <name type="common">Cassava</name>
    <name type="synonym">Jatropha manihot</name>
    <dbReference type="NCBI Taxonomy" id="3983"/>
    <lineage>
        <taxon>Eukaryota</taxon>
        <taxon>Viridiplantae</taxon>
        <taxon>Streptophyta</taxon>
        <taxon>Embryophyta</taxon>
        <taxon>Tracheophyta</taxon>
        <taxon>Spermatophyta</taxon>
        <taxon>Magnoliopsida</taxon>
        <taxon>eudicotyledons</taxon>
        <taxon>Gunneridae</taxon>
        <taxon>Pentapetalae</taxon>
        <taxon>rosids</taxon>
        <taxon>fabids</taxon>
        <taxon>Malpighiales</taxon>
        <taxon>Euphorbiaceae</taxon>
        <taxon>Crotonoideae</taxon>
        <taxon>Manihoteae</taxon>
        <taxon>Manihot</taxon>
    </lineage>
</organism>
<dbReference type="Proteomes" id="UP000091857">
    <property type="component" value="Chromosome 14"/>
</dbReference>
<evidence type="ECO:0000313" key="1">
    <source>
        <dbReference type="EMBL" id="KAG8638250.1"/>
    </source>
</evidence>
<keyword evidence="2" id="KW-1185">Reference proteome</keyword>
<comment type="caution">
    <text evidence="1">The sequence shown here is derived from an EMBL/GenBank/DDBJ whole genome shotgun (WGS) entry which is preliminary data.</text>
</comment>